<accession>A0ABU0GF53</accession>
<evidence type="ECO:0000313" key="2">
    <source>
        <dbReference type="EMBL" id="MDQ0423579.1"/>
    </source>
</evidence>
<dbReference type="Pfam" id="PF13302">
    <property type="entry name" value="Acetyltransf_3"/>
    <property type="match status" value="1"/>
</dbReference>
<dbReference type="Proteomes" id="UP001238496">
    <property type="component" value="Unassembled WGS sequence"/>
</dbReference>
<sequence>MTIKRITSLVAAPDILTDRTRLRAHRVDDFEPMVAMWQDEAIYRHITGRPSTASETWSRLLRYIGHWHALGFGYWVIEDRVNGLYIGEAGFADFRRDMDPPLGAEPETGWALVSSVHGRGLATEVMLAAHAWMDAHNPHEHTLCILAPEHAASIRVAEKCGYAHAYATTFADGPTSVMKRARPRA</sequence>
<keyword evidence="3" id="KW-1185">Reference proteome</keyword>
<protein>
    <submittedName>
        <fullName evidence="2">RimJ/RimL family protein N-acetyltransferase</fullName>
    </submittedName>
</protein>
<evidence type="ECO:0000259" key="1">
    <source>
        <dbReference type="Pfam" id="PF13302"/>
    </source>
</evidence>
<dbReference type="EMBL" id="JAUSUW010000025">
    <property type="protein sequence ID" value="MDQ0423579.1"/>
    <property type="molecule type" value="Genomic_DNA"/>
</dbReference>
<dbReference type="PANTHER" id="PTHR43792:SF16">
    <property type="entry name" value="N-ACETYLTRANSFERASE DOMAIN-CONTAINING PROTEIN"/>
    <property type="match status" value="1"/>
</dbReference>
<dbReference type="PANTHER" id="PTHR43792">
    <property type="entry name" value="GNAT FAMILY, PUTATIVE (AFU_ORTHOLOGUE AFUA_3G00765)-RELATED-RELATED"/>
    <property type="match status" value="1"/>
</dbReference>
<dbReference type="InterPro" id="IPR000182">
    <property type="entry name" value="GNAT_dom"/>
</dbReference>
<proteinExistence type="predicted"/>
<dbReference type="InterPro" id="IPR051531">
    <property type="entry name" value="N-acetyltransferase"/>
</dbReference>
<gene>
    <name evidence="2" type="ORF">J2045_004631</name>
</gene>
<comment type="caution">
    <text evidence="2">The sequence shown here is derived from an EMBL/GenBank/DDBJ whole genome shotgun (WGS) entry which is preliminary data.</text>
</comment>
<reference evidence="2 3" key="1">
    <citation type="submission" date="2023-07" db="EMBL/GenBank/DDBJ databases">
        <title>Genomic Encyclopedia of Type Strains, Phase IV (KMG-IV): sequencing the most valuable type-strain genomes for metagenomic binning, comparative biology and taxonomic classification.</title>
        <authorList>
            <person name="Goeker M."/>
        </authorList>
    </citation>
    <scope>NUCLEOTIDE SEQUENCE [LARGE SCALE GENOMIC DNA]</scope>
    <source>
        <strain evidence="2 3">DSM 1111</strain>
    </source>
</reference>
<dbReference type="SUPFAM" id="SSF55729">
    <property type="entry name" value="Acyl-CoA N-acyltransferases (Nat)"/>
    <property type="match status" value="1"/>
</dbReference>
<dbReference type="Gene3D" id="3.40.630.30">
    <property type="match status" value="1"/>
</dbReference>
<dbReference type="RefSeq" id="WP_307377691.1">
    <property type="nucleotide sequence ID" value="NZ_JAUSUW010000025.1"/>
</dbReference>
<evidence type="ECO:0000313" key="3">
    <source>
        <dbReference type="Proteomes" id="UP001238496"/>
    </source>
</evidence>
<feature type="domain" description="N-acetyltransferase" evidence="1">
    <location>
        <begin position="19"/>
        <end position="162"/>
    </location>
</feature>
<organism evidence="2 3">
    <name type="scientific">Peteryoungia aggregata LMG 23059</name>
    <dbReference type="NCBI Taxonomy" id="1368425"/>
    <lineage>
        <taxon>Bacteria</taxon>
        <taxon>Pseudomonadati</taxon>
        <taxon>Pseudomonadota</taxon>
        <taxon>Alphaproteobacteria</taxon>
        <taxon>Hyphomicrobiales</taxon>
        <taxon>Rhizobiaceae</taxon>
        <taxon>Peteryoungia</taxon>
    </lineage>
</organism>
<name>A0ABU0GF53_9HYPH</name>
<dbReference type="InterPro" id="IPR016181">
    <property type="entry name" value="Acyl_CoA_acyltransferase"/>
</dbReference>